<dbReference type="GO" id="GO:0017001">
    <property type="term" value="P:antibiotic catabolic process"/>
    <property type="evidence" value="ECO:0007669"/>
    <property type="project" value="InterPro"/>
</dbReference>
<accession>Q5P3C9</accession>
<evidence type="ECO:0000313" key="7">
    <source>
        <dbReference type="EMBL" id="CAI08185.1"/>
    </source>
</evidence>
<evidence type="ECO:0000256" key="3">
    <source>
        <dbReference type="ARBA" id="ARBA00022801"/>
    </source>
</evidence>
<evidence type="ECO:0000259" key="6">
    <source>
        <dbReference type="SMART" id="SM00849"/>
    </source>
</evidence>
<evidence type="ECO:0000256" key="5">
    <source>
        <dbReference type="SAM" id="MobiDB-lite"/>
    </source>
</evidence>
<keyword evidence="8" id="KW-1185">Reference proteome</keyword>
<evidence type="ECO:0000256" key="1">
    <source>
        <dbReference type="ARBA" id="ARBA00001947"/>
    </source>
</evidence>
<dbReference type="HOGENOM" id="CLU_056720_0_0_4"/>
<dbReference type="GO" id="GO:0008270">
    <property type="term" value="F:zinc ion binding"/>
    <property type="evidence" value="ECO:0007669"/>
    <property type="project" value="InterPro"/>
</dbReference>
<evidence type="ECO:0000256" key="4">
    <source>
        <dbReference type="ARBA" id="ARBA00022833"/>
    </source>
</evidence>
<keyword evidence="4" id="KW-0862">Zinc</keyword>
<reference evidence="7 8" key="1">
    <citation type="journal article" date="2005" name="Arch. Microbiol.">
        <title>The genome sequence of an anaerobic aromatic-degrading denitrifying bacterium, strain EbN1.</title>
        <authorList>
            <person name="Rabus R."/>
            <person name="Kube M."/>
            <person name="Heider J."/>
            <person name="Beck A."/>
            <person name="Heitmann K."/>
            <person name="Widdel F."/>
            <person name="Reinhardt R."/>
        </authorList>
    </citation>
    <scope>NUCLEOTIDE SEQUENCE [LARGE SCALE GENOMIC DNA]</scope>
    <source>
        <strain evidence="7 8">EbN1</strain>
    </source>
</reference>
<feature type="region of interest" description="Disordered" evidence="5">
    <location>
        <begin position="1"/>
        <end position="36"/>
    </location>
</feature>
<sequence>MRPHARGDRRRACGTRARADTGESATAGERRGTGRRRLAMSAAAKLPATVAVLERGWLSSNNVVLFDDGEATLIDSGYVSHAAQTVALLHRTLDGRCLGRLINTHSHSDHIGGNAAVQRAFGCAITVPAGMAGAVAEWDEAALLLSTAEQAGERFHADGVLAAGETVGMGGLTWQILEAPGHDMDALVFHNADRRILISGDALWRDGFGILFADVLGTGDGIGAARRTLEAIARLPVDVVIPGHGAPFVEFDDALARAFARLKAFEDDGARMARNAIRACMTFSLLDLRSIALDELPEHLARVPLYREANARFLGQSPAALADWLVAELSRAGVARCEGGRLVAA</sequence>
<dbReference type="PROSITE" id="PS00743">
    <property type="entry name" value="BETA_LACTAMASE_B_1"/>
    <property type="match status" value="1"/>
</dbReference>
<evidence type="ECO:0000313" key="8">
    <source>
        <dbReference type="Proteomes" id="UP000006552"/>
    </source>
</evidence>
<dbReference type="CDD" id="cd06262">
    <property type="entry name" value="metallo-hydrolase-like_MBL-fold"/>
    <property type="match status" value="1"/>
</dbReference>
<dbReference type="InterPro" id="IPR001279">
    <property type="entry name" value="Metallo-B-lactamas"/>
</dbReference>
<dbReference type="InterPro" id="IPR036866">
    <property type="entry name" value="RibonucZ/Hydroxyglut_hydro"/>
</dbReference>
<keyword evidence="3 7" id="KW-0378">Hydrolase</keyword>
<dbReference type="GO" id="GO:0008800">
    <property type="term" value="F:beta-lactamase activity"/>
    <property type="evidence" value="ECO:0007669"/>
    <property type="project" value="UniProtKB-EC"/>
</dbReference>
<gene>
    <name evidence="7" type="ORF">ebA3647</name>
</gene>
<dbReference type="EC" id="3.5.2.6" evidence="7"/>
<organism evidence="7 8">
    <name type="scientific">Aromatoleum aromaticum (strain DSM 19018 / LMG 30748 / EbN1)</name>
    <name type="common">Azoarcus sp. (strain EbN1)</name>
    <dbReference type="NCBI Taxonomy" id="76114"/>
    <lineage>
        <taxon>Bacteria</taxon>
        <taxon>Pseudomonadati</taxon>
        <taxon>Pseudomonadota</taxon>
        <taxon>Betaproteobacteria</taxon>
        <taxon>Rhodocyclales</taxon>
        <taxon>Rhodocyclaceae</taxon>
        <taxon>Aromatoleum</taxon>
    </lineage>
</organism>
<dbReference type="PANTHER" id="PTHR23131:SF0">
    <property type="entry name" value="ENDORIBONUCLEASE LACTB2"/>
    <property type="match status" value="1"/>
</dbReference>
<dbReference type="eggNOG" id="COG0491">
    <property type="taxonomic scope" value="Bacteria"/>
</dbReference>
<keyword evidence="2" id="KW-0479">Metal-binding</keyword>
<dbReference type="KEGG" id="eba:ebA3647"/>
<dbReference type="SMART" id="SM00849">
    <property type="entry name" value="Lactamase_B"/>
    <property type="match status" value="1"/>
</dbReference>
<dbReference type="STRING" id="76114.ebA3647"/>
<dbReference type="SUPFAM" id="SSF56281">
    <property type="entry name" value="Metallo-hydrolase/oxidoreductase"/>
    <property type="match status" value="1"/>
</dbReference>
<evidence type="ECO:0000256" key="2">
    <source>
        <dbReference type="ARBA" id="ARBA00022723"/>
    </source>
</evidence>
<dbReference type="InterPro" id="IPR001018">
    <property type="entry name" value="Beta-lactamase_class-B_CS"/>
</dbReference>
<dbReference type="EMBL" id="CR555306">
    <property type="protein sequence ID" value="CAI08185.1"/>
    <property type="molecule type" value="Genomic_DNA"/>
</dbReference>
<dbReference type="AlphaFoldDB" id="Q5P3C9"/>
<feature type="compositionally biased region" description="Basic residues" evidence="5">
    <location>
        <begin position="1"/>
        <end position="13"/>
    </location>
</feature>
<name>Q5P3C9_AROAE</name>
<feature type="domain" description="Metallo-beta-lactamase" evidence="6">
    <location>
        <begin position="60"/>
        <end position="244"/>
    </location>
</feature>
<dbReference type="PANTHER" id="PTHR23131">
    <property type="entry name" value="ENDORIBONUCLEASE LACTB2"/>
    <property type="match status" value="1"/>
</dbReference>
<dbReference type="Pfam" id="PF00753">
    <property type="entry name" value="Lactamase_B"/>
    <property type="match status" value="1"/>
</dbReference>
<proteinExistence type="predicted"/>
<protein>
    <submittedName>
        <fullName evidence="7">Beta lactamase protein</fullName>
        <ecNumber evidence="7">3.5.2.6</ecNumber>
    </submittedName>
</protein>
<comment type="cofactor">
    <cofactor evidence="1">
        <name>Zn(2+)</name>
        <dbReference type="ChEBI" id="CHEBI:29105"/>
    </cofactor>
</comment>
<dbReference type="Gene3D" id="3.60.15.10">
    <property type="entry name" value="Ribonuclease Z/Hydroxyacylglutathione hydrolase-like"/>
    <property type="match status" value="1"/>
</dbReference>
<dbReference type="InterPro" id="IPR050662">
    <property type="entry name" value="Sec-metab_biosynth-thioest"/>
</dbReference>
<dbReference type="Proteomes" id="UP000006552">
    <property type="component" value="Chromosome"/>
</dbReference>